<evidence type="ECO:0000256" key="1">
    <source>
        <dbReference type="SAM" id="Phobius"/>
    </source>
</evidence>
<keyword evidence="1" id="KW-0812">Transmembrane</keyword>
<gene>
    <name evidence="2" type="ORF">LshimejAT787_1002900</name>
</gene>
<feature type="transmembrane region" description="Helical" evidence="1">
    <location>
        <begin position="48"/>
        <end position="73"/>
    </location>
</feature>
<dbReference type="Proteomes" id="UP001063166">
    <property type="component" value="Unassembled WGS sequence"/>
</dbReference>
<organism evidence="2 3">
    <name type="scientific">Lyophyllum shimeji</name>
    <name type="common">Hon-shimeji</name>
    <name type="synonym">Tricholoma shimeji</name>
    <dbReference type="NCBI Taxonomy" id="47721"/>
    <lineage>
        <taxon>Eukaryota</taxon>
        <taxon>Fungi</taxon>
        <taxon>Dikarya</taxon>
        <taxon>Basidiomycota</taxon>
        <taxon>Agaricomycotina</taxon>
        <taxon>Agaricomycetes</taxon>
        <taxon>Agaricomycetidae</taxon>
        <taxon>Agaricales</taxon>
        <taxon>Tricholomatineae</taxon>
        <taxon>Lyophyllaceae</taxon>
        <taxon>Lyophyllum</taxon>
    </lineage>
</organism>
<accession>A0A9P3PTF6</accession>
<protein>
    <submittedName>
        <fullName evidence="2">Uncharacterized protein</fullName>
    </submittedName>
</protein>
<keyword evidence="1" id="KW-0472">Membrane</keyword>
<reference evidence="2" key="1">
    <citation type="submission" date="2022-07" db="EMBL/GenBank/DDBJ databases">
        <title>The genome of Lyophyllum shimeji provides insight into the initial evolution of ectomycorrhizal fungal genome.</title>
        <authorList>
            <person name="Kobayashi Y."/>
            <person name="Shibata T."/>
            <person name="Hirakawa H."/>
            <person name="Shigenobu S."/>
            <person name="Nishiyama T."/>
            <person name="Yamada A."/>
            <person name="Hasebe M."/>
            <person name="Kawaguchi M."/>
        </authorList>
    </citation>
    <scope>NUCLEOTIDE SEQUENCE</scope>
    <source>
        <strain evidence="2">AT787</strain>
    </source>
</reference>
<proteinExistence type="predicted"/>
<evidence type="ECO:0000313" key="2">
    <source>
        <dbReference type="EMBL" id="GLB41690.1"/>
    </source>
</evidence>
<evidence type="ECO:0000313" key="3">
    <source>
        <dbReference type="Proteomes" id="UP001063166"/>
    </source>
</evidence>
<comment type="caution">
    <text evidence="2">The sequence shown here is derived from an EMBL/GenBank/DDBJ whole genome shotgun (WGS) entry which is preliminary data.</text>
</comment>
<sequence length="74" mass="8403">MCPVARLHLRYNWDQAHCLGEFGKSFRHSRHPQASRLILRWVTLHKQAIVFSATILLQTTSTLATTTMISALLG</sequence>
<keyword evidence="3" id="KW-1185">Reference proteome</keyword>
<keyword evidence="1" id="KW-1133">Transmembrane helix</keyword>
<dbReference type="EMBL" id="BRPK01000010">
    <property type="protein sequence ID" value="GLB41690.1"/>
    <property type="molecule type" value="Genomic_DNA"/>
</dbReference>
<dbReference type="AlphaFoldDB" id="A0A9P3PTF6"/>
<name>A0A9P3PTF6_LYOSH</name>